<evidence type="ECO:0008006" key="2">
    <source>
        <dbReference type="Google" id="ProtNLM"/>
    </source>
</evidence>
<accession>A0A3G5AEF4</accession>
<dbReference type="PANTHER" id="PTHR13318">
    <property type="entry name" value="PARTNER OF PAIRED, ISOFORM B-RELATED"/>
    <property type="match status" value="1"/>
</dbReference>
<sequence>MHNIDETNIKKFTHLNDLTLSYCCCPSYAFLNRFTQLTYLKIGCHSESTFLKDDDIINLTNLRNLEISIKGEITDKSIGQLTNLTSLELDVFDSNPGGGGGMPMYRLCEYNKKRLTGLGLGKLTNLIELNVRSPIDGTAIAALTNLEELEIWNRLSDVGAPHMRNLKKLKTFKWKKLDDTGDMLRTLPALRDLSIVLDLKIAKFINNLTNLTSLILHRSGDEKYIPPTRETLSKAFQNLQHLKKLEIGYMLPIIDKDLLPLKNLEILVIPNNEHITGECFSHLPLRKLNLHKNNFINDSRLAECTNLEILNIGGSINRDLEHKRNITKMSLIRLANLRKLNVCLNRTIKLEDLVSLKHLQWIHIHVKEDQTHLLQRFKDSGCKIVHCECWDMRDLD</sequence>
<dbReference type="SUPFAM" id="SSF52058">
    <property type="entry name" value="L domain-like"/>
    <property type="match status" value="1"/>
</dbReference>
<dbReference type="Gene3D" id="3.80.10.10">
    <property type="entry name" value="Ribonuclease Inhibitor"/>
    <property type="match status" value="3"/>
</dbReference>
<proteinExistence type="predicted"/>
<dbReference type="GO" id="GO:0019005">
    <property type="term" value="C:SCF ubiquitin ligase complex"/>
    <property type="evidence" value="ECO:0007669"/>
    <property type="project" value="TreeGrafter"/>
</dbReference>
<dbReference type="GO" id="GO:0031146">
    <property type="term" value="P:SCF-dependent proteasomal ubiquitin-dependent protein catabolic process"/>
    <property type="evidence" value="ECO:0007669"/>
    <property type="project" value="TreeGrafter"/>
</dbReference>
<gene>
    <name evidence="1" type="ORF">Hyperionvirus32_18</name>
</gene>
<dbReference type="InterPro" id="IPR032675">
    <property type="entry name" value="LRR_dom_sf"/>
</dbReference>
<protein>
    <recommendedName>
        <fullName evidence="2">Leucine-rich repeat protein</fullName>
    </recommendedName>
</protein>
<organism evidence="1">
    <name type="scientific">Hyperionvirus sp</name>
    <dbReference type="NCBI Taxonomy" id="2487770"/>
    <lineage>
        <taxon>Viruses</taxon>
        <taxon>Varidnaviria</taxon>
        <taxon>Bamfordvirae</taxon>
        <taxon>Nucleocytoviricota</taxon>
        <taxon>Megaviricetes</taxon>
        <taxon>Imitervirales</taxon>
        <taxon>Mimiviridae</taxon>
        <taxon>Klosneuvirinae</taxon>
    </lineage>
</organism>
<dbReference type="EMBL" id="MK072414">
    <property type="protein sequence ID" value="AYV84651.1"/>
    <property type="molecule type" value="Genomic_DNA"/>
</dbReference>
<reference evidence="1" key="1">
    <citation type="submission" date="2018-10" db="EMBL/GenBank/DDBJ databases">
        <title>Hidden diversity of soil giant viruses.</title>
        <authorList>
            <person name="Schulz F."/>
            <person name="Alteio L."/>
            <person name="Goudeau D."/>
            <person name="Ryan E.M."/>
            <person name="Malmstrom R.R."/>
            <person name="Blanchard J."/>
            <person name="Woyke T."/>
        </authorList>
    </citation>
    <scope>NUCLEOTIDE SEQUENCE</scope>
    <source>
        <strain evidence="1">HYV1</strain>
    </source>
</reference>
<name>A0A3G5AEF4_9VIRU</name>
<evidence type="ECO:0000313" key="1">
    <source>
        <dbReference type="EMBL" id="AYV84651.1"/>
    </source>
</evidence>